<dbReference type="Proteomes" id="UP000749646">
    <property type="component" value="Unassembled WGS sequence"/>
</dbReference>
<evidence type="ECO:0000313" key="3">
    <source>
        <dbReference type="Proteomes" id="UP000749646"/>
    </source>
</evidence>
<evidence type="ECO:0000256" key="1">
    <source>
        <dbReference type="SAM" id="MobiDB-lite"/>
    </source>
</evidence>
<protein>
    <submittedName>
        <fullName evidence="2">Uncharacterized protein</fullName>
    </submittedName>
</protein>
<evidence type="ECO:0000313" key="2">
    <source>
        <dbReference type="EMBL" id="KAF9984984.1"/>
    </source>
</evidence>
<dbReference type="AlphaFoldDB" id="A0A9P6MAG8"/>
<feature type="compositionally biased region" description="Basic and acidic residues" evidence="1">
    <location>
        <begin position="17"/>
        <end position="26"/>
    </location>
</feature>
<dbReference type="EMBL" id="JAAAHW010003334">
    <property type="protein sequence ID" value="KAF9984984.1"/>
    <property type="molecule type" value="Genomic_DNA"/>
</dbReference>
<name>A0A9P6MAG8_9FUNG</name>
<accession>A0A9P6MAG8</accession>
<keyword evidence="3" id="KW-1185">Reference proteome</keyword>
<gene>
    <name evidence="2" type="ORF">BGZ65_012042</name>
</gene>
<proteinExistence type="predicted"/>
<comment type="caution">
    <text evidence="2">The sequence shown here is derived from an EMBL/GenBank/DDBJ whole genome shotgun (WGS) entry which is preliminary data.</text>
</comment>
<reference evidence="2" key="1">
    <citation type="journal article" date="2020" name="Fungal Divers.">
        <title>Resolving the Mortierellaceae phylogeny through synthesis of multi-gene phylogenetics and phylogenomics.</title>
        <authorList>
            <person name="Vandepol N."/>
            <person name="Liber J."/>
            <person name="Desiro A."/>
            <person name="Na H."/>
            <person name="Kennedy M."/>
            <person name="Barry K."/>
            <person name="Grigoriev I.V."/>
            <person name="Miller A.N."/>
            <person name="O'Donnell K."/>
            <person name="Stajich J.E."/>
            <person name="Bonito G."/>
        </authorList>
    </citation>
    <scope>NUCLEOTIDE SEQUENCE</scope>
    <source>
        <strain evidence="2">MES-2147</strain>
    </source>
</reference>
<sequence>MTTNEHSQRHHGSRRGHAMDHSYENELHSFNAGDLALRLQRLKQDQEQFFRAQPQPQPQPQPQTHIHIHTHTHTHLNTVHINRDIQKQAHDTIHEILERLERQRIENDMIFYPGMTESGIAVSHGKANLRHS</sequence>
<organism evidence="2 3">
    <name type="scientific">Modicella reniformis</name>
    <dbReference type="NCBI Taxonomy" id="1440133"/>
    <lineage>
        <taxon>Eukaryota</taxon>
        <taxon>Fungi</taxon>
        <taxon>Fungi incertae sedis</taxon>
        <taxon>Mucoromycota</taxon>
        <taxon>Mortierellomycotina</taxon>
        <taxon>Mortierellomycetes</taxon>
        <taxon>Mortierellales</taxon>
        <taxon>Mortierellaceae</taxon>
        <taxon>Modicella</taxon>
    </lineage>
</organism>
<feature type="region of interest" description="Disordered" evidence="1">
    <location>
        <begin position="1"/>
        <end position="26"/>
    </location>
</feature>